<keyword evidence="3" id="KW-1185">Reference proteome</keyword>
<gene>
    <name evidence="2" type="ORF">FHX73_13132</name>
</gene>
<evidence type="ECO:0000256" key="1">
    <source>
        <dbReference type="SAM" id="MobiDB-lite"/>
    </source>
</evidence>
<reference evidence="2 3" key="1">
    <citation type="submission" date="2019-06" db="EMBL/GenBank/DDBJ databases">
        <title>Sequencing the genomes of 1000 actinobacteria strains.</title>
        <authorList>
            <person name="Klenk H.-P."/>
        </authorList>
    </citation>
    <scope>NUCLEOTIDE SEQUENCE [LARGE SCALE GENOMIC DNA]</scope>
    <source>
        <strain evidence="2 3">DSM 44826</strain>
    </source>
</reference>
<evidence type="ECO:0008006" key="4">
    <source>
        <dbReference type="Google" id="ProtNLM"/>
    </source>
</evidence>
<evidence type="ECO:0000313" key="3">
    <source>
        <dbReference type="Proteomes" id="UP000317940"/>
    </source>
</evidence>
<protein>
    <recommendedName>
        <fullName evidence="4">Resolvase-like protein</fullName>
    </recommendedName>
</protein>
<dbReference type="RefSeq" id="WP_145909327.1">
    <property type="nucleotide sequence ID" value="NZ_BAAAMZ010000001.1"/>
</dbReference>
<accession>A0A561TSK7</accession>
<name>A0A561TSK7_9ACTN</name>
<organism evidence="2 3">
    <name type="scientific">Kitasatospora viridis</name>
    <dbReference type="NCBI Taxonomy" id="281105"/>
    <lineage>
        <taxon>Bacteria</taxon>
        <taxon>Bacillati</taxon>
        <taxon>Actinomycetota</taxon>
        <taxon>Actinomycetes</taxon>
        <taxon>Kitasatosporales</taxon>
        <taxon>Streptomycetaceae</taxon>
        <taxon>Kitasatospora</taxon>
    </lineage>
</organism>
<comment type="caution">
    <text evidence="2">The sequence shown here is derived from an EMBL/GenBank/DDBJ whole genome shotgun (WGS) entry which is preliminary data.</text>
</comment>
<dbReference type="AlphaFoldDB" id="A0A561TSK7"/>
<dbReference type="Proteomes" id="UP000317940">
    <property type="component" value="Unassembled WGS sequence"/>
</dbReference>
<evidence type="ECO:0000313" key="2">
    <source>
        <dbReference type="EMBL" id="TWF90088.1"/>
    </source>
</evidence>
<proteinExistence type="predicted"/>
<feature type="region of interest" description="Disordered" evidence="1">
    <location>
        <begin position="124"/>
        <end position="145"/>
    </location>
</feature>
<sequence>MTISTDLLPALSPAAYLRCRAAQPGALEGQRAALRNFAVRLGVPAPVFYEDHTGPDRTAGRCPPRFEALVHEVLAGSHRLLLVPGFWVLAGTEERLRLTLRLLSAAGCGRILALPTPVAPPPLLHQGVAQGPRPGWAPQRSRPLL</sequence>
<dbReference type="EMBL" id="VIWT01000003">
    <property type="protein sequence ID" value="TWF90088.1"/>
    <property type="molecule type" value="Genomic_DNA"/>
</dbReference>